<evidence type="ECO:0000313" key="5">
    <source>
        <dbReference type="EMBL" id="MBP2364086.1"/>
    </source>
</evidence>
<keyword evidence="6" id="KW-1185">Reference proteome</keyword>
<dbReference type="Pfam" id="PF00392">
    <property type="entry name" value="GntR"/>
    <property type="match status" value="1"/>
</dbReference>
<keyword evidence="2 5" id="KW-0238">DNA-binding</keyword>
<evidence type="ECO:0000256" key="1">
    <source>
        <dbReference type="ARBA" id="ARBA00023015"/>
    </source>
</evidence>
<dbReference type="GO" id="GO:0003677">
    <property type="term" value="F:DNA binding"/>
    <property type="evidence" value="ECO:0007669"/>
    <property type="project" value="UniProtKB-KW"/>
</dbReference>
<dbReference type="GeneID" id="97346496"/>
<dbReference type="InterPro" id="IPR000524">
    <property type="entry name" value="Tscrpt_reg_HTH_GntR"/>
</dbReference>
<dbReference type="PRINTS" id="PR00035">
    <property type="entry name" value="HTHGNTR"/>
</dbReference>
<dbReference type="Gene3D" id="1.10.10.10">
    <property type="entry name" value="Winged helix-like DNA-binding domain superfamily/Winged helix DNA-binding domain"/>
    <property type="match status" value="1"/>
</dbReference>
<feature type="domain" description="HTH gntR-type" evidence="4">
    <location>
        <begin position="5"/>
        <end position="73"/>
    </location>
</feature>
<dbReference type="PANTHER" id="PTHR30146:SF155">
    <property type="entry name" value="ALANINE RACEMASE"/>
    <property type="match status" value="1"/>
</dbReference>
<dbReference type="Pfam" id="PF13377">
    <property type="entry name" value="Peripla_BP_3"/>
    <property type="match status" value="1"/>
</dbReference>
<dbReference type="SMART" id="SM00345">
    <property type="entry name" value="HTH_GNTR"/>
    <property type="match status" value="1"/>
</dbReference>
<dbReference type="CDD" id="cd07377">
    <property type="entry name" value="WHTH_GntR"/>
    <property type="match status" value="1"/>
</dbReference>
<keyword evidence="1" id="KW-0805">Transcription regulation</keyword>
<proteinExistence type="predicted"/>
<dbReference type="PANTHER" id="PTHR30146">
    <property type="entry name" value="LACI-RELATED TRANSCRIPTIONAL REPRESSOR"/>
    <property type="match status" value="1"/>
</dbReference>
<dbReference type="RefSeq" id="WP_274922930.1">
    <property type="nucleotide sequence ID" value="NZ_BMWJ01000007.1"/>
</dbReference>
<evidence type="ECO:0000256" key="2">
    <source>
        <dbReference type="ARBA" id="ARBA00023125"/>
    </source>
</evidence>
<sequence>MSARELKFRKLTADLRRGIHDGTWPPGSKLPTERALAVETGLSVTTVRRAYEDLVAQGLVERRQGAGTFALGGPPRVPDRRRIIGVLVPDTALYYPRVLQGIQEVLADAGAQFVLACSHYDPAAEDAAIAELLAAGVHGLLLVPGLHASGDPAGRADELLRLSVPAVLVERRLATAGPGDSTEHVCTDHEGGAYDAVRHLRDLGHSRLALVVRVDAPTAAPIRAGFARAVADFALPAPVYDSAAMDDWDPGRADATVSELVAAGVTGALCFGDREAALVQSAARRAGLRVPQDLAMVSYDNEFADVAEIPLTAVSPPKFQVGRLAAQILLRRLADGDASPLHQVQLRPRLVIRASCGGRTS</sequence>
<evidence type="ECO:0000256" key="3">
    <source>
        <dbReference type="ARBA" id="ARBA00023163"/>
    </source>
</evidence>
<dbReference type="InterPro" id="IPR046335">
    <property type="entry name" value="LacI/GalR-like_sensor"/>
</dbReference>
<dbReference type="SUPFAM" id="SSF53822">
    <property type="entry name" value="Periplasmic binding protein-like I"/>
    <property type="match status" value="1"/>
</dbReference>
<protein>
    <submittedName>
        <fullName evidence="5">DNA-binding LacI/PurR family transcriptional regulator</fullName>
    </submittedName>
</protein>
<evidence type="ECO:0000313" key="6">
    <source>
        <dbReference type="Proteomes" id="UP001519311"/>
    </source>
</evidence>
<dbReference type="Proteomes" id="UP001519311">
    <property type="component" value="Unassembled WGS sequence"/>
</dbReference>
<dbReference type="SUPFAM" id="SSF46785">
    <property type="entry name" value="Winged helix' DNA-binding domain"/>
    <property type="match status" value="1"/>
</dbReference>
<name>A0ABS4VJI6_9ACTN</name>
<comment type="caution">
    <text evidence="5">The sequence shown here is derived from an EMBL/GenBank/DDBJ whole genome shotgun (WGS) entry which is preliminary data.</text>
</comment>
<organism evidence="5 6">
    <name type="scientific">Streptomyces clavifer</name>
    <dbReference type="NCBI Taxonomy" id="68188"/>
    <lineage>
        <taxon>Bacteria</taxon>
        <taxon>Bacillati</taxon>
        <taxon>Actinomycetota</taxon>
        <taxon>Actinomycetes</taxon>
        <taxon>Kitasatosporales</taxon>
        <taxon>Streptomycetaceae</taxon>
        <taxon>Streptomyces</taxon>
    </lineage>
</organism>
<keyword evidence="3" id="KW-0804">Transcription</keyword>
<evidence type="ECO:0000259" key="4">
    <source>
        <dbReference type="PROSITE" id="PS50949"/>
    </source>
</evidence>
<reference evidence="5 6" key="1">
    <citation type="submission" date="2021-03" db="EMBL/GenBank/DDBJ databases">
        <title>Sequencing the genomes of 1000 actinobacteria strains.</title>
        <authorList>
            <person name="Klenk H.-P."/>
        </authorList>
    </citation>
    <scope>NUCLEOTIDE SEQUENCE [LARGE SCALE GENOMIC DNA]</scope>
    <source>
        <strain evidence="5 6">DSM 40843</strain>
    </source>
</reference>
<dbReference type="Gene3D" id="3.40.50.2300">
    <property type="match status" value="2"/>
</dbReference>
<accession>A0ABS4VJI6</accession>
<gene>
    <name evidence="5" type="ORF">JOF59_006578</name>
</gene>
<dbReference type="InterPro" id="IPR036390">
    <property type="entry name" value="WH_DNA-bd_sf"/>
</dbReference>
<dbReference type="EMBL" id="JAGINS010000002">
    <property type="protein sequence ID" value="MBP2364086.1"/>
    <property type="molecule type" value="Genomic_DNA"/>
</dbReference>
<dbReference type="InterPro" id="IPR028082">
    <property type="entry name" value="Peripla_BP_I"/>
</dbReference>
<dbReference type="InterPro" id="IPR036388">
    <property type="entry name" value="WH-like_DNA-bd_sf"/>
</dbReference>
<dbReference type="PROSITE" id="PS50949">
    <property type="entry name" value="HTH_GNTR"/>
    <property type="match status" value="1"/>
</dbReference>